<comment type="caution">
    <text evidence="2">The sequence shown here is derived from an EMBL/GenBank/DDBJ whole genome shotgun (WGS) entry which is preliminary data.</text>
</comment>
<protein>
    <submittedName>
        <fullName evidence="2">Uncharacterized protein</fullName>
    </submittedName>
</protein>
<sequence>MHHPTHGRRNPFAVKPDPAHAAEACRILIGAYMDDPSHVDWNDVQEALGKALAAFQLPPDFIETEGGRWQ</sequence>
<dbReference type="EMBL" id="JBHUHD010000005">
    <property type="protein sequence ID" value="MFD2143787.1"/>
    <property type="molecule type" value="Genomic_DNA"/>
</dbReference>
<keyword evidence="3" id="KW-1185">Reference proteome</keyword>
<reference evidence="3" key="2">
    <citation type="journal article" date="2019" name="Int. J. Syst. Evol. Microbiol.">
        <title>The Global Catalogue of Microorganisms (GCM) 10K type strain sequencing project: providing services to taxonomists for standard genome sequencing and annotation.</title>
        <authorList>
            <consortium name="The Broad Institute Genomics Platform"/>
            <consortium name="The Broad Institute Genome Sequencing Center for Infectious Disease"/>
            <person name="Wu L."/>
            <person name="Ma J."/>
        </authorList>
    </citation>
    <scope>NUCLEOTIDE SEQUENCE [LARGE SCALE GENOMIC DNA]</scope>
    <source>
        <strain evidence="3">CCM 7435</strain>
    </source>
</reference>
<gene>
    <name evidence="1" type="ORF">ACFSNC_25920</name>
    <name evidence="2" type="ORF">ACFSNC_26230</name>
</gene>
<reference evidence="2" key="3">
    <citation type="submission" date="2024-09" db="EMBL/GenBank/DDBJ databases">
        <authorList>
            <person name="Sun Q."/>
            <person name="Mori K."/>
        </authorList>
    </citation>
    <scope>NUCLEOTIDE SEQUENCE</scope>
    <source>
        <strain evidence="2">CCM 7435</strain>
    </source>
</reference>
<evidence type="ECO:0000313" key="2">
    <source>
        <dbReference type="EMBL" id="MFD2143849.1"/>
    </source>
</evidence>
<evidence type="ECO:0000313" key="1">
    <source>
        <dbReference type="EMBL" id="MFD2143787.1"/>
    </source>
</evidence>
<name>A0ABW4Z5K5_9HYPH</name>
<proteinExistence type="predicted"/>
<evidence type="ECO:0000313" key="3">
    <source>
        <dbReference type="Proteomes" id="UP001597299"/>
    </source>
</evidence>
<reference evidence="2" key="1">
    <citation type="journal article" date="2014" name="Int. J. Syst. Evol. Microbiol.">
        <title>Complete genome of a new Firmicutes species belonging to the dominant human colonic microbiota ('Ruminococcus bicirculans') reveals two chromosomes and a selective capacity to utilize plant glucans.</title>
        <authorList>
            <consortium name="NISC Comparative Sequencing Program"/>
            <person name="Wegmann U."/>
            <person name="Louis P."/>
            <person name="Goesmann A."/>
            <person name="Henrissat B."/>
            <person name="Duncan S.H."/>
            <person name="Flint H.J."/>
        </authorList>
    </citation>
    <scope>NUCLEOTIDE SEQUENCE</scope>
    <source>
        <strain evidence="2">CCM 7435</strain>
    </source>
</reference>
<organism evidence="2 3">
    <name type="scientific">Ancylobacter oerskovii</name>
    <dbReference type="NCBI Taxonomy" id="459519"/>
    <lineage>
        <taxon>Bacteria</taxon>
        <taxon>Pseudomonadati</taxon>
        <taxon>Pseudomonadota</taxon>
        <taxon>Alphaproteobacteria</taxon>
        <taxon>Hyphomicrobiales</taxon>
        <taxon>Xanthobacteraceae</taxon>
        <taxon>Ancylobacter</taxon>
    </lineage>
</organism>
<dbReference type="EMBL" id="JBHUHD010000005">
    <property type="protein sequence ID" value="MFD2143849.1"/>
    <property type="molecule type" value="Genomic_DNA"/>
</dbReference>
<dbReference type="RefSeq" id="WP_213355279.1">
    <property type="nucleotide sequence ID" value="NZ_JAHBGB010000043.1"/>
</dbReference>
<dbReference type="Proteomes" id="UP001597299">
    <property type="component" value="Unassembled WGS sequence"/>
</dbReference>
<accession>A0ABW4Z5K5</accession>